<dbReference type="Pfam" id="PF17918">
    <property type="entry name" value="TetR_C_15"/>
    <property type="match status" value="1"/>
</dbReference>
<dbReference type="InterPro" id="IPR001647">
    <property type="entry name" value="HTH_TetR"/>
</dbReference>
<dbReference type="PANTHER" id="PTHR30055:SF226">
    <property type="entry name" value="HTH-TYPE TRANSCRIPTIONAL REGULATOR PKSA"/>
    <property type="match status" value="1"/>
</dbReference>
<feature type="DNA-binding region" description="H-T-H motif" evidence="2">
    <location>
        <begin position="37"/>
        <end position="56"/>
    </location>
</feature>
<feature type="domain" description="HTH tetR-type" evidence="3">
    <location>
        <begin position="14"/>
        <end position="74"/>
    </location>
</feature>
<dbReference type="RefSeq" id="WP_046722689.1">
    <property type="nucleotide sequence ID" value="NZ_CP009922.3"/>
</dbReference>
<gene>
    <name evidence="4" type="ORF">SXIM_02420</name>
</gene>
<proteinExistence type="predicted"/>
<dbReference type="EMBL" id="CP009922">
    <property type="protein sequence ID" value="AKG41626.1"/>
    <property type="molecule type" value="Genomic_DNA"/>
</dbReference>
<dbReference type="InterPro" id="IPR041669">
    <property type="entry name" value="TetR_C_15"/>
</dbReference>
<dbReference type="Pfam" id="PF00440">
    <property type="entry name" value="TetR_N"/>
    <property type="match status" value="1"/>
</dbReference>
<dbReference type="AlphaFoldDB" id="A0A0F7CMR6"/>
<dbReference type="STRING" id="408015.SXIM_02420"/>
<evidence type="ECO:0000256" key="1">
    <source>
        <dbReference type="ARBA" id="ARBA00023125"/>
    </source>
</evidence>
<evidence type="ECO:0000313" key="5">
    <source>
        <dbReference type="Proteomes" id="UP000034034"/>
    </source>
</evidence>
<sequence>MVQPRKSPRQQRSRETVEVILEAAAQLFQRYDYAATTTNKVAERAGVSIGSLYQYFPNKDGLLTALAREHLRAAATELDGLLAAATARRLPLRALLEELVGGVVALHTERPALHRLLFDQTPRTAETVAELRDFEQRAAAGLAAQVRRLGAGGDAPEFTALLAVQGIEAQVHGAVLAPADDRPMAERARSVVDLWERALAPEGRGRG</sequence>
<dbReference type="Proteomes" id="UP000034034">
    <property type="component" value="Chromosome"/>
</dbReference>
<dbReference type="GO" id="GO:0003700">
    <property type="term" value="F:DNA-binding transcription factor activity"/>
    <property type="evidence" value="ECO:0007669"/>
    <property type="project" value="TreeGrafter"/>
</dbReference>
<dbReference type="InterPro" id="IPR036271">
    <property type="entry name" value="Tet_transcr_reg_TetR-rel_C_sf"/>
</dbReference>
<reference evidence="4" key="1">
    <citation type="submission" date="2019-08" db="EMBL/GenBank/DDBJ databases">
        <title>Complete genome sequence of a mangrove-derived Streptomyces xiamenensis.</title>
        <authorList>
            <person name="Xu J."/>
        </authorList>
    </citation>
    <scope>NUCLEOTIDE SEQUENCE</scope>
    <source>
        <strain evidence="4">318</strain>
    </source>
</reference>
<dbReference type="SUPFAM" id="SSF48498">
    <property type="entry name" value="Tetracyclin repressor-like, C-terminal domain"/>
    <property type="match status" value="1"/>
</dbReference>
<dbReference type="PATRIC" id="fig|408015.6.peg.270"/>
<dbReference type="PANTHER" id="PTHR30055">
    <property type="entry name" value="HTH-TYPE TRANSCRIPTIONAL REGULATOR RUTR"/>
    <property type="match status" value="1"/>
</dbReference>
<evidence type="ECO:0000256" key="2">
    <source>
        <dbReference type="PROSITE-ProRule" id="PRU00335"/>
    </source>
</evidence>
<evidence type="ECO:0000259" key="3">
    <source>
        <dbReference type="PROSITE" id="PS50977"/>
    </source>
</evidence>
<dbReference type="Gene3D" id="1.10.357.10">
    <property type="entry name" value="Tetracycline Repressor, domain 2"/>
    <property type="match status" value="1"/>
</dbReference>
<dbReference type="PRINTS" id="PR00455">
    <property type="entry name" value="HTHTETR"/>
</dbReference>
<dbReference type="HOGENOM" id="CLU_069356_46_0_11"/>
<dbReference type="GO" id="GO:0000976">
    <property type="term" value="F:transcription cis-regulatory region binding"/>
    <property type="evidence" value="ECO:0007669"/>
    <property type="project" value="TreeGrafter"/>
</dbReference>
<dbReference type="KEGG" id="sxi:SXIM_02420"/>
<dbReference type="SUPFAM" id="SSF46689">
    <property type="entry name" value="Homeodomain-like"/>
    <property type="match status" value="1"/>
</dbReference>
<protein>
    <submittedName>
        <fullName evidence="4">Transcriptional regulatory protein</fullName>
    </submittedName>
</protein>
<dbReference type="PROSITE" id="PS50977">
    <property type="entry name" value="HTH_TETR_2"/>
    <property type="match status" value="1"/>
</dbReference>
<dbReference type="InterPro" id="IPR050109">
    <property type="entry name" value="HTH-type_TetR-like_transc_reg"/>
</dbReference>
<evidence type="ECO:0000313" key="4">
    <source>
        <dbReference type="EMBL" id="AKG41626.1"/>
    </source>
</evidence>
<accession>A0A0F7CMR6</accession>
<name>A0A0F7CMR6_9ACTN</name>
<dbReference type="InterPro" id="IPR009057">
    <property type="entry name" value="Homeodomain-like_sf"/>
</dbReference>
<keyword evidence="1 2" id="KW-0238">DNA-binding</keyword>
<organism evidence="4 5">
    <name type="scientific">Streptomyces xiamenensis</name>
    <dbReference type="NCBI Taxonomy" id="408015"/>
    <lineage>
        <taxon>Bacteria</taxon>
        <taxon>Bacillati</taxon>
        <taxon>Actinomycetota</taxon>
        <taxon>Actinomycetes</taxon>
        <taxon>Kitasatosporales</taxon>
        <taxon>Streptomycetaceae</taxon>
        <taxon>Streptomyces</taxon>
    </lineage>
</organism>
<keyword evidence="5" id="KW-1185">Reference proteome</keyword>